<feature type="transmembrane region" description="Helical" evidence="5">
    <location>
        <begin position="863"/>
        <end position="891"/>
    </location>
</feature>
<feature type="transmembrane region" description="Helical" evidence="5">
    <location>
        <begin position="951"/>
        <end position="968"/>
    </location>
</feature>
<feature type="compositionally biased region" description="Basic and acidic residues" evidence="6">
    <location>
        <begin position="740"/>
        <end position="749"/>
    </location>
</feature>
<evidence type="ECO:0000313" key="7">
    <source>
        <dbReference type="EMBL" id="KAG9326285.1"/>
    </source>
</evidence>
<feature type="transmembrane region" description="Helical" evidence="5">
    <location>
        <begin position="1020"/>
        <end position="1044"/>
    </location>
</feature>
<feature type="region of interest" description="Disordered" evidence="6">
    <location>
        <begin position="564"/>
        <end position="782"/>
    </location>
</feature>
<gene>
    <name evidence="7" type="ORF">KVV02_004022</name>
</gene>
<feature type="compositionally biased region" description="Basic residues" evidence="6">
    <location>
        <begin position="586"/>
        <end position="595"/>
    </location>
</feature>
<dbReference type="NCBIfam" id="TIGR00803">
    <property type="entry name" value="nst"/>
    <property type="match status" value="1"/>
</dbReference>
<feature type="region of interest" description="Disordered" evidence="6">
    <location>
        <begin position="223"/>
        <end position="248"/>
    </location>
</feature>
<dbReference type="GO" id="GO:0000139">
    <property type="term" value="C:Golgi membrane"/>
    <property type="evidence" value="ECO:0007669"/>
    <property type="project" value="UniProtKB-SubCell"/>
</dbReference>
<comment type="subunit">
    <text evidence="5">Homooligomer.</text>
</comment>
<dbReference type="PANTHER" id="PTHR11132">
    <property type="entry name" value="SOLUTE CARRIER FAMILY 35"/>
    <property type="match status" value="1"/>
</dbReference>
<dbReference type="AlphaFoldDB" id="A0A9P8A9F0"/>
<feature type="compositionally biased region" description="Polar residues" evidence="6">
    <location>
        <begin position="503"/>
        <end position="521"/>
    </location>
</feature>
<feature type="compositionally biased region" description="Basic and acidic residues" evidence="6">
    <location>
        <begin position="238"/>
        <end position="248"/>
    </location>
</feature>
<keyword evidence="5" id="KW-0256">Endoplasmic reticulum</keyword>
<keyword evidence="5" id="KW-0333">Golgi apparatus</keyword>
<evidence type="ECO:0000256" key="3">
    <source>
        <dbReference type="ARBA" id="ARBA00022989"/>
    </source>
</evidence>
<sequence>MDPLQPDPLLDATVFPVPKKVANNLDLPYRKLCLVEVLDQKSGVIPQALETLSTSGPFKIRGYVPIEETIYAKGPTNVDDTAERLKNGEPKAVGEKFVYVQAENITEWTHEFNPKDPRNSIFWVLSRDVCWYQIQSVKDSYAPLFHPLKTVCTYLDTISHLVFESKVKDDLGVLIPVLATILSQSESTVKQKLFENRERLTDLCASDANLRKLKVYGQWTEERTSAEPTLPPVGGESSTRESRSSLHEPVKAFNTDKIEVAAPEDSKEELYERLPAPCTEDLCPLHLQGFLKTENVLSPDLETLIVSKYGQDDSGWSEAETFHCPVPGCLIAISSSICSSVTEFACEILQHIGKHDLSMDGNEDRFKDYLRYSSRVNNKPKSWDTMACQLKDNLRQDLNIQLYWALKAGDFQFSATPGKIAVARTTRTTRNATVKSASLFLQPAPRINERPRRHIPPTPSTGESSRAPKASSAPSTAQHSRTSTPSGSNFIPPQDKTEVTARPSGSNGPDSSAHANGYTNPRQATTTLTQERQSDAQHCTDTTRTMAQKESLETLAVGASTIKVELRNSTADQPDPDSDTDDRGRHPSRKRKGIKPRNDSIEDARRRHIPKQLSRSEQGGEHDGVIRLPRLHSIKRLRPHISSRTTDSDGGDRGKMRMEWSGSLQNDSVDDTESDVEFRREGSFETPVTLGNSRKRWIEENHAGQSRRRVSRERHYTPKGSADDTETETDDGLRDRKRLRTVEPRHPNADDPSSTDLRATERTWTGLDPQRGEGNGRHTPERMTAVSESSIANSAAVSILAYCSSSILMTVTNKMVLSRFDFNMNFLLLTIQALTAVIMLWVFKNFGLISYRKLDTSEAKKWFPISLALVAMIYTGSKSLQFLSIPVYTIFKNLTIILIAYGEVLWFGSKVTPMMLLSFAFMVLSSVIAGWSDISSFVPKDSSDLVQFNPGYAWMALNCLSSAGYVLYMRKRIKYFSFKDYDTVYYNNLLSLPVMLALSICLEGWGSGEIEKTFHPEVRSSLIIAITLSGASSFLISYGSAWCVRCTSSTTYSMVGALNKLPVAASGILFFGDPATFGNVFGIFFGFIAGLLYSYSKTEQAQRSLALANGSSLSTKPDMASVASDPNSDIVSVSTPAAPVLKSTALPLYKSNPDGKVAD</sequence>
<feature type="transmembrane region" description="Helical" evidence="5">
    <location>
        <begin position="1077"/>
        <end position="1095"/>
    </location>
</feature>
<evidence type="ECO:0000256" key="1">
    <source>
        <dbReference type="ARBA" id="ARBA00004141"/>
    </source>
</evidence>
<comment type="function">
    <text evidence="5">Involved in the import of GDP-mannose from the cytoplasm into the Golgi lumen.</text>
</comment>
<keyword evidence="5" id="KW-0813">Transport</keyword>
<feature type="compositionally biased region" description="Basic residues" evidence="6">
    <location>
        <begin position="629"/>
        <end position="641"/>
    </location>
</feature>
<organism evidence="7 8">
    <name type="scientific">Mortierella alpina</name>
    <name type="common">Oleaginous fungus</name>
    <name type="synonym">Mortierella renispora</name>
    <dbReference type="NCBI Taxonomy" id="64518"/>
    <lineage>
        <taxon>Eukaryota</taxon>
        <taxon>Fungi</taxon>
        <taxon>Fungi incertae sedis</taxon>
        <taxon>Mucoromycota</taxon>
        <taxon>Mortierellomycotina</taxon>
        <taxon>Mortierellomycetes</taxon>
        <taxon>Mortierellales</taxon>
        <taxon>Mortierellaceae</taxon>
        <taxon>Mortierella</taxon>
    </lineage>
</organism>
<feature type="compositionally biased region" description="Basic and acidic residues" evidence="6">
    <location>
        <begin position="646"/>
        <end position="658"/>
    </location>
</feature>
<keyword evidence="5" id="KW-0968">Cytoplasmic vesicle</keyword>
<dbReference type="GO" id="GO:0005789">
    <property type="term" value="C:endoplasmic reticulum membrane"/>
    <property type="evidence" value="ECO:0007669"/>
    <property type="project" value="UniProtKB-SubCell"/>
</dbReference>
<dbReference type="InterPro" id="IPR050186">
    <property type="entry name" value="TPT_transporter"/>
</dbReference>
<keyword evidence="2 5" id="KW-0812">Transmembrane</keyword>
<feature type="compositionally biased region" description="Basic and acidic residues" evidence="6">
    <location>
        <begin position="596"/>
        <end position="605"/>
    </location>
</feature>
<keyword evidence="5" id="KW-0762">Sugar transport</keyword>
<feature type="region of interest" description="Disordered" evidence="6">
    <location>
        <begin position="433"/>
        <end position="521"/>
    </location>
</feature>
<accession>A0A9P8A9F0</accession>
<name>A0A9P8A9F0_MORAP</name>
<feature type="transmembrane region" description="Helical" evidence="5">
    <location>
        <begin position="911"/>
        <end position="931"/>
    </location>
</feature>
<feature type="transmembrane region" description="Helical" evidence="5">
    <location>
        <begin position="824"/>
        <end position="843"/>
    </location>
</feature>
<evidence type="ECO:0000256" key="4">
    <source>
        <dbReference type="ARBA" id="ARBA00023136"/>
    </source>
</evidence>
<feature type="compositionally biased region" description="Low complexity" evidence="6">
    <location>
        <begin position="464"/>
        <end position="477"/>
    </location>
</feature>
<comment type="caution">
    <text evidence="7">The sequence shown here is derived from an EMBL/GenBank/DDBJ whole genome shotgun (WGS) entry which is preliminary data.</text>
</comment>
<comment type="similarity">
    <text evidence="5">Belongs to the TPT transporter family. SLC35D subfamily.</text>
</comment>
<feature type="transmembrane region" description="Helical" evidence="5">
    <location>
        <begin position="989"/>
        <end position="1008"/>
    </location>
</feature>
<keyword evidence="3 5" id="KW-1133">Transmembrane helix</keyword>
<comment type="subcellular location">
    <subcellularLocation>
        <location evidence="5">Golgi apparatus membrane</location>
        <topology evidence="5">Multi-pass membrane protein</topology>
    </subcellularLocation>
    <subcellularLocation>
        <location evidence="5">Cytoplasmic vesicle membrane</location>
        <topology evidence="5">Multi-pass membrane protein</topology>
    </subcellularLocation>
    <subcellularLocation>
        <location evidence="5">Endoplasmic reticulum membrane</location>
        <topology evidence="5">Multi-pass membrane protein</topology>
    </subcellularLocation>
    <subcellularLocation>
        <location evidence="1">Membrane</location>
        <topology evidence="1">Multi-pass membrane protein</topology>
    </subcellularLocation>
</comment>
<keyword evidence="4 5" id="KW-0472">Membrane</keyword>
<evidence type="ECO:0000256" key="5">
    <source>
        <dbReference type="RuleBase" id="RU367097"/>
    </source>
</evidence>
<evidence type="ECO:0000313" key="8">
    <source>
        <dbReference type="Proteomes" id="UP000717515"/>
    </source>
</evidence>
<feature type="compositionally biased region" description="Polar residues" evidence="6">
    <location>
        <begin position="478"/>
        <end position="491"/>
    </location>
</feature>
<reference evidence="7" key="1">
    <citation type="submission" date="2021-07" db="EMBL/GenBank/DDBJ databases">
        <title>Draft genome of Mortierella alpina, strain LL118, isolated from an aspen leaf litter sample.</title>
        <authorList>
            <person name="Yang S."/>
            <person name="Vinatzer B.A."/>
        </authorList>
    </citation>
    <scope>NUCLEOTIDE SEQUENCE</scope>
    <source>
        <strain evidence="7">LL118</strain>
    </source>
</reference>
<dbReference type="EMBL" id="JAIFTL010000022">
    <property type="protein sequence ID" value="KAG9326285.1"/>
    <property type="molecule type" value="Genomic_DNA"/>
</dbReference>
<dbReference type="SUPFAM" id="SSF103481">
    <property type="entry name" value="Multidrug resistance efflux transporter EmrE"/>
    <property type="match status" value="1"/>
</dbReference>
<dbReference type="GO" id="GO:0030659">
    <property type="term" value="C:cytoplasmic vesicle membrane"/>
    <property type="evidence" value="ECO:0007669"/>
    <property type="project" value="UniProtKB-SubCell"/>
</dbReference>
<evidence type="ECO:0000256" key="2">
    <source>
        <dbReference type="ARBA" id="ARBA00022692"/>
    </source>
</evidence>
<evidence type="ECO:0000256" key="6">
    <source>
        <dbReference type="SAM" id="MobiDB-lite"/>
    </source>
</evidence>
<feature type="compositionally biased region" description="Basic and acidic residues" evidence="6">
    <location>
        <begin position="770"/>
        <end position="781"/>
    </location>
</feature>
<dbReference type="Proteomes" id="UP000717515">
    <property type="component" value="Unassembled WGS sequence"/>
</dbReference>
<proteinExistence type="inferred from homology"/>
<protein>
    <recommendedName>
        <fullName evidence="5">GDP-mannose transporter</fullName>
        <shortName evidence="5">GMT</shortName>
    </recommendedName>
</protein>
<dbReference type="InterPro" id="IPR037185">
    <property type="entry name" value="EmrE-like"/>
</dbReference>
<feature type="transmembrane region" description="Helical" evidence="5">
    <location>
        <begin position="1051"/>
        <end position="1071"/>
    </location>
</feature>